<reference evidence="1 2" key="1">
    <citation type="journal article" date="2023" name="Science">
        <title>Complex scaffold remodeling in plant triterpene biosynthesis.</title>
        <authorList>
            <person name="De La Pena R."/>
            <person name="Hodgson H."/>
            <person name="Liu J.C."/>
            <person name="Stephenson M.J."/>
            <person name="Martin A.C."/>
            <person name="Owen C."/>
            <person name="Harkess A."/>
            <person name="Leebens-Mack J."/>
            <person name="Jimenez L.E."/>
            <person name="Osbourn A."/>
            <person name="Sattely E.S."/>
        </authorList>
    </citation>
    <scope>NUCLEOTIDE SEQUENCE [LARGE SCALE GENOMIC DNA]</scope>
    <source>
        <strain evidence="2">cv. JPN11</strain>
        <tissue evidence="1">Leaf</tissue>
    </source>
</reference>
<name>A0ACC1Y189_MELAZ</name>
<dbReference type="Proteomes" id="UP001164539">
    <property type="component" value="Chromosome 6"/>
</dbReference>
<evidence type="ECO:0000313" key="2">
    <source>
        <dbReference type="Proteomes" id="UP001164539"/>
    </source>
</evidence>
<accession>A0ACC1Y189</accession>
<dbReference type="EMBL" id="CM051399">
    <property type="protein sequence ID" value="KAJ4716978.1"/>
    <property type="molecule type" value="Genomic_DNA"/>
</dbReference>
<evidence type="ECO:0000313" key="1">
    <source>
        <dbReference type="EMBL" id="KAJ4716978.1"/>
    </source>
</evidence>
<organism evidence="1 2">
    <name type="scientific">Melia azedarach</name>
    <name type="common">Chinaberry tree</name>
    <dbReference type="NCBI Taxonomy" id="155640"/>
    <lineage>
        <taxon>Eukaryota</taxon>
        <taxon>Viridiplantae</taxon>
        <taxon>Streptophyta</taxon>
        <taxon>Embryophyta</taxon>
        <taxon>Tracheophyta</taxon>
        <taxon>Spermatophyta</taxon>
        <taxon>Magnoliopsida</taxon>
        <taxon>eudicotyledons</taxon>
        <taxon>Gunneridae</taxon>
        <taxon>Pentapetalae</taxon>
        <taxon>rosids</taxon>
        <taxon>malvids</taxon>
        <taxon>Sapindales</taxon>
        <taxon>Meliaceae</taxon>
        <taxon>Melia</taxon>
    </lineage>
</organism>
<gene>
    <name evidence="1" type="ORF">OWV82_011918</name>
</gene>
<protein>
    <submittedName>
        <fullName evidence="1">Pre-rRNA-processing protein TSR2</fullName>
    </submittedName>
</protein>
<comment type="caution">
    <text evidence="1">The sequence shown here is derived from an EMBL/GenBank/DDBJ whole genome shotgun (WGS) entry which is preliminary data.</text>
</comment>
<proteinExistence type="predicted"/>
<keyword evidence="2" id="KW-1185">Reference proteome</keyword>
<sequence length="210" mass="23011">MSNVNANVGGGDPPPQLPPESAPVFREGIALTLARWSALQMAVENEWGGRGSRAIAEQLISDIFSWFTQSKEMLYIDDLENILDEAMLSLNTMTEDGSVEEVAEKLMIMHEECLEGDYQSVVKLRETHSPAVARSHVRKTMNDDDDDSSDDDDDDDDDDNDASNMMVDTPGSNSNSNPANTQTSEAKPRVAAATEDGWTVVSSKRKGKQN</sequence>